<dbReference type="CDD" id="cd00796">
    <property type="entry name" value="INT_Rci_Hp1_C"/>
    <property type="match status" value="1"/>
</dbReference>
<evidence type="ECO:0000313" key="7">
    <source>
        <dbReference type="EMBL" id="DAF87097.1"/>
    </source>
</evidence>
<comment type="similarity">
    <text evidence="1">Belongs to the 'phage' integrase family.</text>
</comment>
<reference evidence="7" key="1">
    <citation type="journal article" date="2021" name="Proc. Natl. Acad. Sci. U.S.A.">
        <title>A Catalog of Tens of Thousands of Viruses from Human Metagenomes Reveals Hidden Associations with Chronic Diseases.</title>
        <authorList>
            <person name="Tisza M.J."/>
            <person name="Buck C.B."/>
        </authorList>
    </citation>
    <scope>NUCLEOTIDE SEQUENCE</scope>
    <source>
        <strain evidence="7">CtHEp8</strain>
    </source>
</reference>
<evidence type="ECO:0000259" key="6">
    <source>
        <dbReference type="PROSITE" id="PS51900"/>
    </source>
</evidence>
<dbReference type="InterPro" id="IPR050090">
    <property type="entry name" value="Tyrosine_recombinase_XerCD"/>
</dbReference>
<dbReference type="Gene3D" id="1.10.150.130">
    <property type="match status" value="1"/>
</dbReference>
<dbReference type="InterPro" id="IPR044068">
    <property type="entry name" value="CB"/>
</dbReference>
<dbReference type="PROSITE" id="PS51898">
    <property type="entry name" value="TYR_RECOMBINASE"/>
    <property type="match status" value="1"/>
</dbReference>
<dbReference type="InterPro" id="IPR010998">
    <property type="entry name" value="Integrase_recombinase_N"/>
</dbReference>
<feature type="domain" description="Tyr recombinase" evidence="5">
    <location>
        <begin position="154"/>
        <end position="333"/>
    </location>
</feature>
<dbReference type="InterPro" id="IPR013762">
    <property type="entry name" value="Integrase-like_cat_sf"/>
</dbReference>
<accession>A0A8S5TY24</accession>
<dbReference type="EMBL" id="BK015959">
    <property type="protein sequence ID" value="DAF87097.1"/>
    <property type="molecule type" value="Genomic_DNA"/>
</dbReference>
<dbReference type="GO" id="GO:0015074">
    <property type="term" value="P:DNA integration"/>
    <property type="evidence" value="ECO:0007669"/>
    <property type="project" value="InterPro"/>
</dbReference>
<evidence type="ECO:0000259" key="5">
    <source>
        <dbReference type="PROSITE" id="PS51898"/>
    </source>
</evidence>
<protein>
    <submittedName>
        <fullName evidence="7">Integrase</fullName>
    </submittedName>
</protein>
<evidence type="ECO:0000256" key="2">
    <source>
        <dbReference type="ARBA" id="ARBA00023125"/>
    </source>
</evidence>
<dbReference type="GO" id="GO:0003677">
    <property type="term" value="F:DNA binding"/>
    <property type="evidence" value="ECO:0007669"/>
    <property type="project" value="UniProtKB-UniRule"/>
</dbReference>
<dbReference type="InterPro" id="IPR011010">
    <property type="entry name" value="DNA_brk_join_enz"/>
</dbReference>
<dbReference type="SUPFAM" id="SSF56349">
    <property type="entry name" value="DNA breaking-rejoining enzymes"/>
    <property type="match status" value="1"/>
</dbReference>
<name>A0A8S5TY24_9VIRU</name>
<evidence type="ECO:0000256" key="3">
    <source>
        <dbReference type="ARBA" id="ARBA00023172"/>
    </source>
</evidence>
<dbReference type="PANTHER" id="PTHR30349:SF94">
    <property type="entry name" value="INTEGRASE_RECOMBINASE HI_1414-RELATED"/>
    <property type="match status" value="1"/>
</dbReference>
<dbReference type="PANTHER" id="PTHR30349">
    <property type="entry name" value="PHAGE INTEGRASE-RELATED"/>
    <property type="match status" value="1"/>
</dbReference>
<dbReference type="PROSITE" id="PS51900">
    <property type="entry name" value="CB"/>
    <property type="match status" value="1"/>
</dbReference>
<dbReference type="Pfam" id="PF00589">
    <property type="entry name" value="Phage_integrase"/>
    <property type="match status" value="1"/>
</dbReference>
<organism evidence="7">
    <name type="scientific">Phage sp. ctHEp8</name>
    <dbReference type="NCBI Taxonomy" id="2825790"/>
    <lineage>
        <taxon>Viruses</taxon>
    </lineage>
</organism>
<feature type="domain" description="Core-binding (CB)" evidence="6">
    <location>
        <begin position="54"/>
        <end position="133"/>
    </location>
</feature>
<proteinExistence type="inferred from homology"/>
<dbReference type="InterPro" id="IPR002104">
    <property type="entry name" value="Integrase_catalytic"/>
</dbReference>
<keyword evidence="2 4" id="KW-0238">DNA-binding</keyword>
<dbReference type="Gene3D" id="1.10.443.10">
    <property type="entry name" value="Intergrase catalytic core"/>
    <property type="match status" value="1"/>
</dbReference>
<sequence length="333" mass="38469">MATIIKNGKRWRAQVRKFGVSKSATFLTQADAKKWAEMLEKQLESGKYNEIPDITLDELIDKYLKEVTVTKRGKREERIRLLRLSRTPLAAISLQEIGKAHFREWQNQRLKEVSPATVLRERSSLSALMAKAIEWDFITENPLKYLEKPKAPAPRTRRYDEHEIERLIFVSGYDVEHIEPPKNLQNRTGAAFLFAIETAMRAGEIASLTWNNINFEKRTAFLPITKNGHSRTVPLSVKAIEILQHLTSVKTESDPRVFQMEARQLDHNFRKLKKMAGLENANLHFHDTRREALTRLAEKVDVMVLAKISGHRDLSILQNTYYAPDMAEIAQRL</sequence>
<dbReference type="GO" id="GO:0006310">
    <property type="term" value="P:DNA recombination"/>
    <property type="evidence" value="ECO:0007669"/>
    <property type="project" value="UniProtKB-KW"/>
</dbReference>
<keyword evidence="3" id="KW-0233">DNA recombination</keyword>
<evidence type="ECO:0000256" key="1">
    <source>
        <dbReference type="ARBA" id="ARBA00008857"/>
    </source>
</evidence>
<evidence type="ECO:0000256" key="4">
    <source>
        <dbReference type="PROSITE-ProRule" id="PRU01248"/>
    </source>
</evidence>